<evidence type="ECO:0000256" key="4">
    <source>
        <dbReference type="ARBA" id="ARBA00022741"/>
    </source>
</evidence>
<reference evidence="15 16" key="1">
    <citation type="submission" date="2020-05" db="EMBL/GenBank/DDBJ databases">
        <title>Nakamurella sp. DB0629 isolated from air conditioner.</title>
        <authorList>
            <person name="Kim D.H."/>
            <person name="Kim D.-U."/>
        </authorList>
    </citation>
    <scope>NUCLEOTIDE SEQUENCE [LARGE SCALE GENOMIC DNA]</scope>
    <source>
        <strain evidence="15 16">DB0629</strain>
    </source>
</reference>
<keyword evidence="16" id="KW-1185">Reference proteome</keyword>
<evidence type="ECO:0000256" key="6">
    <source>
        <dbReference type="ARBA" id="ARBA00022960"/>
    </source>
</evidence>
<dbReference type="InterPro" id="IPR036565">
    <property type="entry name" value="Mur-like_cat_sf"/>
</dbReference>
<dbReference type="HAMAP" id="MF_02019">
    <property type="entry name" value="MurF"/>
    <property type="match status" value="1"/>
</dbReference>
<feature type="domain" description="Mur ligase C-terminal" evidence="13">
    <location>
        <begin position="372"/>
        <end position="408"/>
    </location>
</feature>
<name>A0A849A4Y4_9ACTN</name>
<proteinExistence type="inferred from homology"/>
<feature type="binding site" evidence="10">
    <location>
        <begin position="148"/>
        <end position="154"/>
    </location>
    <ligand>
        <name>ATP</name>
        <dbReference type="ChEBI" id="CHEBI:30616"/>
    </ligand>
</feature>
<evidence type="ECO:0000313" key="15">
    <source>
        <dbReference type="EMBL" id="NNG36054.1"/>
    </source>
</evidence>
<comment type="catalytic activity">
    <reaction evidence="10 11">
        <text>D-alanyl-D-alanine + UDP-N-acetyl-alpha-D-muramoyl-L-alanyl-gamma-D-glutamyl-meso-2,6-diaminopimelate + ATP = UDP-N-acetyl-alpha-D-muramoyl-L-alanyl-gamma-D-glutamyl-meso-2,6-diaminopimeloyl-D-alanyl-D-alanine + ADP + phosphate + H(+)</text>
        <dbReference type="Rhea" id="RHEA:28374"/>
        <dbReference type="ChEBI" id="CHEBI:15378"/>
        <dbReference type="ChEBI" id="CHEBI:30616"/>
        <dbReference type="ChEBI" id="CHEBI:43474"/>
        <dbReference type="ChEBI" id="CHEBI:57822"/>
        <dbReference type="ChEBI" id="CHEBI:61386"/>
        <dbReference type="ChEBI" id="CHEBI:83905"/>
        <dbReference type="ChEBI" id="CHEBI:456216"/>
        <dbReference type="EC" id="6.3.2.10"/>
    </reaction>
</comment>
<dbReference type="GO" id="GO:0071555">
    <property type="term" value="P:cell wall organization"/>
    <property type="evidence" value="ECO:0007669"/>
    <property type="project" value="UniProtKB-KW"/>
</dbReference>
<dbReference type="Gene3D" id="3.90.190.20">
    <property type="entry name" value="Mur ligase, C-terminal domain"/>
    <property type="match status" value="1"/>
</dbReference>
<keyword evidence="6 10" id="KW-0133">Cell shape</keyword>
<dbReference type="PANTHER" id="PTHR43024">
    <property type="entry name" value="UDP-N-ACETYLMURAMOYL-TRIPEPTIDE--D-ALANYL-D-ALANINE LIGASE"/>
    <property type="match status" value="1"/>
</dbReference>
<dbReference type="Pfam" id="PF02875">
    <property type="entry name" value="Mur_ligase_C"/>
    <property type="match status" value="2"/>
</dbReference>
<dbReference type="Gene3D" id="3.40.1390.10">
    <property type="entry name" value="MurE/MurF, N-terminal domain"/>
    <property type="match status" value="1"/>
</dbReference>
<dbReference type="InterPro" id="IPR000713">
    <property type="entry name" value="Mur_ligase_N"/>
</dbReference>
<dbReference type="InterPro" id="IPR013221">
    <property type="entry name" value="Mur_ligase_cen"/>
</dbReference>
<evidence type="ECO:0000256" key="10">
    <source>
        <dbReference type="HAMAP-Rule" id="MF_02019"/>
    </source>
</evidence>
<comment type="subcellular location">
    <subcellularLocation>
        <location evidence="10 11">Cytoplasm</location>
    </subcellularLocation>
</comment>
<dbReference type="GO" id="GO:0051301">
    <property type="term" value="P:cell division"/>
    <property type="evidence" value="ECO:0007669"/>
    <property type="project" value="UniProtKB-KW"/>
</dbReference>
<dbReference type="SUPFAM" id="SSF63418">
    <property type="entry name" value="MurE/MurF N-terminal domain"/>
    <property type="match status" value="1"/>
</dbReference>
<dbReference type="InterPro" id="IPR036615">
    <property type="entry name" value="Mur_ligase_C_dom_sf"/>
</dbReference>
<keyword evidence="7 10" id="KW-0573">Peptidoglycan synthesis</keyword>
<dbReference type="InterPro" id="IPR051046">
    <property type="entry name" value="MurCDEF_CellWall_CoF430Synth"/>
</dbReference>
<comment type="similarity">
    <text evidence="10">Belongs to the MurCDEF family. MurF subfamily.</text>
</comment>
<dbReference type="UniPathway" id="UPA00219"/>
<dbReference type="Pfam" id="PF01225">
    <property type="entry name" value="Mur_ligase"/>
    <property type="match status" value="1"/>
</dbReference>
<dbReference type="InterPro" id="IPR035911">
    <property type="entry name" value="MurE/MurF_N"/>
</dbReference>
<evidence type="ECO:0000259" key="13">
    <source>
        <dbReference type="Pfam" id="PF02875"/>
    </source>
</evidence>
<keyword evidence="9 10" id="KW-0961">Cell wall biogenesis/degradation</keyword>
<keyword evidence="1 10" id="KW-0963">Cytoplasm</keyword>
<evidence type="ECO:0000256" key="7">
    <source>
        <dbReference type="ARBA" id="ARBA00022984"/>
    </source>
</evidence>
<dbReference type="InterPro" id="IPR005863">
    <property type="entry name" value="UDP-N-AcMur_synth"/>
</dbReference>
<evidence type="ECO:0000256" key="1">
    <source>
        <dbReference type="ARBA" id="ARBA00022490"/>
    </source>
</evidence>
<evidence type="ECO:0000256" key="5">
    <source>
        <dbReference type="ARBA" id="ARBA00022840"/>
    </source>
</evidence>
<protein>
    <recommendedName>
        <fullName evidence="10 11">UDP-N-acetylmuramoyl-tripeptide--D-alanyl-D-alanine ligase</fullName>
        <ecNumber evidence="10 11">6.3.2.10</ecNumber>
    </recommendedName>
    <alternativeName>
        <fullName evidence="10">D-alanyl-D-alanine-adding enzyme</fullName>
    </alternativeName>
</protein>
<dbReference type="SUPFAM" id="SSF53244">
    <property type="entry name" value="MurD-like peptide ligases, peptide-binding domain"/>
    <property type="match status" value="1"/>
</dbReference>
<evidence type="ECO:0000256" key="3">
    <source>
        <dbReference type="ARBA" id="ARBA00022618"/>
    </source>
</evidence>
<dbReference type="Proteomes" id="UP000562984">
    <property type="component" value="Unassembled WGS sequence"/>
</dbReference>
<keyword evidence="3 10" id="KW-0132">Cell division</keyword>
<keyword evidence="8 10" id="KW-0131">Cell cycle</keyword>
<dbReference type="GO" id="GO:0009252">
    <property type="term" value="P:peptidoglycan biosynthetic process"/>
    <property type="evidence" value="ECO:0007669"/>
    <property type="project" value="UniProtKB-UniRule"/>
</dbReference>
<feature type="domain" description="Mur ligase N-terminal catalytic" evidence="12">
    <location>
        <begin position="32"/>
        <end position="75"/>
    </location>
</feature>
<evidence type="ECO:0000256" key="8">
    <source>
        <dbReference type="ARBA" id="ARBA00023306"/>
    </source>
</evidence>
<feature type="domain" description="Mur ligase central" evidence="14">
    <location>
        <begin position="146"/>
        <end position="348"/>
    </location>
</feature>
<evidence type="ECO:0000259" key="12">
    <source>
        <dbReference type="Pfam" id="PF01225"/>
    </source>
</evidence>
<organism evidence="15 16">
    <name type="scientific">Nakamurella aerolata</name>
    <dbReference type="NCBI Taxonomy" id="1656892"/>
    <lineage>
        <taxon>Bacteria</taxon>
        <taxon>Bacillati</taxon>
        <taxon>Actinomycetota</taxon>
        <taxon>Actinomycetes</taxon>
        <taxon>Nakamurellales</taxon>
        <taxon>Nakamurellaceae</taxon>
        <taxon>Nakamurella</taxon>
    </lineage>
</organism>
<dbReference type="GO" id="GO:0008360">
    <property type="term" value="P:regulation of cell shape"/>
    <property type="evidence" value="ECO:0007669"/>
    <property type="project" value="UniProtKB-KW"/>
</dbReference>
<dbReference type="GO" id="GO:0005737">
    <property type="term" value="C:cytoplasm"/>
    <property type="evidence" value="ECO:0007669"/>
    <property type="project" value="UniProtKB-SubCell"/>
</dbReference>
<gene>
    <name evidence="10" type="primary">murF</name>
    <name evidence="15" type="ORF">HKD39_10075</name>
</gene>
<dbReference type="Gene3D" id="3.40.1190.10">
    <property type="entry name" value="Mur-like, catalytic domain"/>
    <property type="match status" value="1"/>
</dbReference>
<evidence type="ECO:0000259" key="14">
    <source>
        <dbReference type="Pfam" id="PF08245"/>
    </source>
</evidence>
<dbReference type="GO" id="GO:0047480">
    <property type="term" value="F:UDP-N-acetylmuramoyl-tripeptide-D-alanyl-D-alanine ligase activity"/>
    <property type="evidence" value="ECO:0007669"/>
    <property type="project" value="UniProtKB-UniRule"/>
</dbReference>
<dbReference type="InterPro" id="IPR004101">
    <property type="entry name" value="Mur_ligase_C"/>
</dbReference>
<dbReference type="EC" id="6.3.2.10" evidence="10 11"/>
<accession>A0A849A4Y4</accession>
<keyword evidence="5 10" id="KW-0067">ATP-binding</keyword>
<dbReference type="AlphaFoldDB" id="A0A849A4Y4"/>
<dbReference type="RefSeq" id="WP_171199756.1">
    <property type="nucleotide sequence ID" value="NZ_JABEND010000005.1"/>
</dbReference>
<evidence type="ECO:0000256" key="11">
    <source>
        <dbReference type="RuleBase" id="RU004136"/>
    </source>
</evidence>
<keyword evidence="2 10" id="KW-0436">Ligase</keyword>
<keyword evidence="4 10" id="KW-0547">Nucleotide-binding</keyword>
<comment type="caution">
    <text evidence="15">The sequence shown here is derived from an EMBL/GenBank/DDBJ whole genome shotgun (WGS) entry which is preliminary data.</text>
</comment>
<feature type="domain" description="Mur ligase C-terminal" evidence="13">
    <location>
        <begin position="428"/>
        <end position="544"/>
    </location>
</feature>
<dbReference type="EMBL" id="JABEND010000005">
    <property type="protein sequence ID" value="NNG36054.1"/>
    <property type="molecule type" value="Genomic_DNA"/>
</dbReference>
<comment type="pathway">
    <text evidence="10 11">Cell wall biogenesis; peptidoglycan biosynthesis.</text>
</comment>
<evidence type="ECO:0000256" key="9">
    <source>
        <dbReference type="ARBA" id="ARBA00023316"/>
    </source>
</evidence>
<dbReference type="GO" id="GO:0005524">
    <property type="term" value="F:ATP binding"/>
    <property type="evidence" value="ECO:0007669"/>
    <property type="project" value="UniProtKB-UniRule"/>
</dbReference>
<evidence type="ECO:0000256" key="2">
    <source>
        <dbReference type="ARBA" id="ARBA00022598"/>
    </source>
</evidence>
<comment type="function">
    <text evidence="10 11">Involved in cell wall formation. Catalyzes the final step in the synthesis of UDP-N-acetylmuramoyl-pentapeptide, the precursor of murein.</text>
</comment>
<evidence type="ECO:0000313" key="16">
    <source>
        <dbReference type="Proteomes" id="UP000562984"/>
    </source>
</evidence>
<dbReference type="NCBIfam" id="TIGR01143">
    <property type="entry name" value="murF"/>
    <property type="match status" value="1"/>
</dbReference>
<dbReference type="PANTHER" id="PTHR43024:SF1">
    <property type="entry name" value="UDP-N-ACETYLMURAMOYL-TRIPEPTIDE--D-ALANYL-D-ALANINE LIGASE"/>
    <property type="match status" value="1"/>
</dbReference>
<dbReference type="Pfam" id="PF08245">
    <property type="entry name" value="Mur_ligase_M"/>
    <property type="match status" value="1"/>
</dbReference>
<dbReference type="SUPFAM" id="SSF53623">
    <property type="entry name" value="MurD-like peptide ligases, catalytic domain"/>
    <property type="match status" value="1"/>
</dbReference>
<sequence length="563" mass="55963">MIPMTLAEIAEVTDATLTPSTAGDLLVDGPVVTDSRESGPGGLYISRIGEHADGHRYAGAAVAAGAVAVLGSRPLREDDLTGTDAATPVPLLLVADNDAVQEAFARLARAVIDRRRELAATEHAANAVDSAAGNTDAATGFTVIGITGSSGKTSTKDLLGQVLATAGETVAPVGSYNSEVGVPLTVCRITGRTRYLVAEMGASGPGHIRYLTDIAPPDIGIELNVGSAHLLGFGSADAIAETKAELVAALPPGTSDGAGGLAVLNADDPRVAAMAERTGAEVITVGLAAPAGTGTADVTAADVVLDAQGRAGFTLTGAVLGLADPIAVRLGVSGAHQVRNALAVIVAAHRAGVGVPQIVEALAAARPLSRWRMEIHQRQDGVTVINDAYNANPESMAAALRALSAMGAAGTNGAAGVEGSGVTGAGTAGRRTVAVLGGMLELGADEARLHAEVGRLAAELGVAVLVTVGDLAGNIADGAAEATESGRRASSVSAPAAASAPTAAAAADQGARPQIIRVADADTARDELKRLLQPGDVVLFKSSRDSGLRYLGDAVAGETGAAP</sequence>